<keyword evidence="3" id="KW-1185">Reference proteome</keyword>
<organism evidence="2 3">
    <name type="scientific">Amycolatopsis nalaikhensis</name>
    <dbReference type="NCBI Taxonomy" id="715472"/>
    <lineage>
        <taxon>Bacteria</taxon>
        <taxon>Bacillati</taxon>
        <taxon>Actinomycetota</taxon>
        <taxon>Actinomycetes</taxon>
        <taxon>Pseudonocardiales</taxon>
        <taxon>Pseudonocardiaceae</taxon>
        <taxon>Amycolatopsis</taxon>
    </lineage>
</organism>
<evidence type="ECO:0000313" key="2">
    <source>
        <dbReference type="EMBL" id="WIV61316.1"/>
    </source>
</evidence>
<feature type="compositionally biased region" description="Gly residues" evidence="1">
    <location>
        <begin position="15"/>
        <end position="28"/>
    </location>
</feature>
<dbReference type="RefSeq" id="WP_285458932.1">
    <property type="nucleotide sequence ID" value="NZ_CP127173.1"/>
</dbReference>
<proteinExistence type="predicted"/>
<dbReference type="EMBL" id="CP127173">
    <property type="protein sequence ID" value="WIV61316.1"/>
    <property type="molecule type" value="Genomic_DNA"/>
</dbReference>
<name>A0ABY8Y0Y3_9PSEU</name>
<reference evidence="2 3" key="1">
    <citation type="submission" date="2023-06" db="EMBL/GenBank/DDBJ databases">
        <authorList>
            <person name="Oyuntsetseg B."/>
            <person name="Kim S.B."/>
        </authorList>
    </citation>
    <scope>NUCLEOTIDE SEQUENCE [LARGE SCALE GENOMIC DNA]</scope>
    <source>
        <strain evidence="2 3">2-2</strain>
    </source>
</reference>
<evidence type="ECO:0000256" key="1">
    <source>
        <dbReference type="SAM" id="MobiDB-lite"/>
    </source>
</evidence>
<sequence>MEQPTKATTPVAETGRGGHAAGPARSGGGNGFGPGVVALLRRLTIEALPVLLEQVFEIGEGGGEPGPQGLVAGEGQPVVREFPCRRSAGVVETVVGEFFAGPRLRLGHRRPERGRLVVWGGAAGEPVGAFGPEAGCVL</sequence>
<dbReference type="Proteomes" id="UP001227101">
    <property type="component" value="Chromosome"/>
</dbReference>
<accession>A0ABY8Y0Y3</accession>
<protein>
    <submittedName>
        <fullName evidence="2">Uncharacterized protein</fullName>
    </submittedName>
</protein>
<gene>
    <name evidence="2" type="ORF">QP939_23285</name>
</gene>
<feature type="region of interest" description="Disordered" evidence="1">
    <location>
        <begin position="1"/>
        <end position="28"/>
    </location>
</feature>
<evidence type="ECO:0000313" key="3">
    <source>
        <dbReference type="Proteomes" id="UP001227101"/>
    </source>
</evidence>